<accession>A0ABW6K2B2</accession>
<reference evidence="2 3" key="1">
    <citation type="submission" date="2024-08" db="EMBL/GenBank/DDBJ databases">
        <title>Two novel Cytobacillus novel species.</title>
        <authorList>
            <person name="Liu G."/>
        </authorList>
    </citation>
    <scope>NUCLEOTIDE SEQUENCE [LARGE SCALE GENOMIC DNA]</scope>
    <source>
        <strain evidence="2 3">FJAT-53684</strain>
    </source>
</reference>
<name>A0ABW6K2B2_9BACI</name>
<dbReference type="RefSeq" id="WP_389222555.1">
    <property type="nucleotide sequence ID" value="NZ_JBIACJ010000012.1"/>
</dbReference>
<evidence type="ECO:0000313" key="2">
    <source>
        <dbReference type="EMBL" id="MFE8698299.1"/>
    </source>
</evidence>
<dbReference type="InterPro" id="IPR007421">
    <property type="entry name" value="Schlafen_AlbA_2_dom"/>
</dbReference>
<dbReference type="Pfam" id="PF04326">
    <property type="entry name" value="SLFN_AlbA_2"/>
    <property type="match status" value="1"/>
</dbReference>
<evidence type="ECO:0000313" key="3">
    <source>
        <dbReference type="Proteomes" id="UP001601058"/>
    </source>
</evidence>
<dbReference type="InterPro" id="IPR038461">
    <property type="entry name" value="Schlafen_AlbA_2_dom_sf"/>
</dbReference>
<sequence length="381" mass="45594">MGSETLKSEIESVISFKREGEYWDFKEQYHSNKADLLHDIICMANNRADRDGYIIFGVSDNYEIKGIKNDENRKNQQNIIDFLKGKKFSGGIRPTIELVTMLIEEKQIDVLIIKNSDDTPYFIIEDFNDHKRRVRANYIYTRIGDTNTDIDKSADINHIEYLWRKRFLLNRPPLEQIKQKLRFKDEWKQEEDTYYNIYNPEFTVVLESDHEIGHPEFYSYLMTNQSTMYGTLEIKCFGTKLYNRQFVVLDSGRYITVIPKWGYIGNGFSLNETYSYKYYVKDSLDYILHKFLQSDDHEAMWARNRLYSGIVIFNNEEEMERFEEYLKSNISLLNELVDAEENFYDWIETETKREKIVNQKRIKIGKALKNLLEEYRNKLDV</sequence>
<dbReference type="EMBL" id="JBIACJ010000012">
    <property type="protein sequence ID" value="MFE8698299.1"/>
    <property type="molecule type" value="Genomic_DNA"/>
</dbReference>
<feature type="domain" description="Schlafen AlbA-2" evidence="1">
    <location>
        <begin position="19"/>
        <end position="149"/>
    </location>
</feature>
<organism evidence="2 3">
    <name type="scientific">Cytobacillus mangrovibacter</name>
    <dbReference type="NCBI Taxonomy" id="3299024"/>
    <lineage>
        <taxon>Bacteria</taxon>
        <taxon>Bacillati</taxon>
        <taxon>Bacillota</taxon>
        <taxon>Bacilli</taxon>
        <taxon>Bacillales</taxon>
        <taxon>Bacillaceae</taxon>
        <taxon>Cytobacillus</taxon>
    </lineage>
</organism>
<comment type="caution">
    <text evidence="2">The sequence shown here is derived from an EMBL/GenBank/DDBJ whole genome shotgun (WGS) entry which is preliminary data.</text>
</comment>
<proteinExistence type="predicted"/>
<keyword evidence="3" id="KW-1185">Reference proteome</keyword>
<dbReference type="Gene3D" id="3.30.950.30">
    <property type="entry name" value="Schlafen, AAA domain"/>
    <property type="match status" value="1"/>
</dbReference>
<dbReference type="Proteomes" id="UP001601058">
    <property type="component" value="Unassembled WGS sequence"/>
</dbReference>
<evidence type="ECO:0000259" key="1">
    <source>
        <dbReference type="Pfam" id="PF04326"/>
    </source>
</evidence>
<gene>
    <name evidence="2" type="ORF">ACFYKT_18405</name>
</gene>
<protein>
    <submittedName>
        <fullName evidence="2">Helix-turn-helix domain-containing protein</fullName>
    </submittedName>
</protein>